<reference evidence="3" key="1">
    <citation type="journal article" date="2019" name="Int. J. Syst. Evol. Microbiol.">
        <title>The Global Catalogue of Microorganisms (GCM) 10K type strain sequencing project: providing services to taxonomists for standard genome sequencing and annotation.</title>
        <authorList>
            <consortium name="The Broad Institute Genomics Platform"/>
            <consortium name="The Broad Institute Genome Sequencing Center for Infectious Disease"/>
            <person name="Wu L."/>
            <person name="Ma J."/>
        </authorList>
    </citation>
    <scope>NUCLEOTIDE SEQUENCE [LARGE SCALE GENOMIC DNA]</scope>
    <source>
        <strain evidence="3">CGMCC 1.16033</strain>
    </source>
</reference>
<accession>A0ABQ1T2L6</accession>
<proteinExistence type="predicted"/>
<feature type="transmembrane region" description="Helical" evidence="1">
    <location>
        <begin position="21"/>
        <end position="41"/>
    </location>
</feature>
<gene>
    <name evidence="2" type="ORF">GCM10011520_12980</name>
</gene>
<dbReference type="EMBL" id="BMKO01000002">
    <property type="protein sequence ID" value="GGE73820.1"/>
    <property type="molecule type" value="Genomic_DNA"/>
</dbReference>
<dbReference type="Proteomes" id="UP000606498">
    <property type="component" value="Unassembled WGS sequence"/>
</dbReference>
<evidence type="ECO:0000313" key="2">
    <source>
        <dbReference type="EMBL" id="GGE73820.1"/>
    </source>
</evidence>
<name>A0ABQ1T2L6_9GAMM</name>
<keyword evidence="1" id="KW-0472">Membrane</keyword>
<evidence type="ECO:0000256" key="1">
    <source>
        <dbReference type="SAM" id="Phobius"/>
    </source>
</evidence>
<protein>
    <submittedName>
        <fullName evidence="2">Uncharacterized protein</fullName>
    </submittedName>
</protein>
<dbReference type="RefSeq" id="WP_157929040.1">
    <property type="nucleotide sequence ID" value="NZ_BMKO01000002.1"/>
</dbReference>
<organism evidence="2 3">
    <name type="scientific">Shewanella carassii</name>
    <dbReference type="NCBI Taxonomy" id="1987584"/>
    <lineage>
        <taxon>Bacteria</taxon>
        <taxon>Pseudomonadati</taxon>
        <taxon>Pseudomonadota</taxon>
        <taxon>Gammaproteobacteria</taxon>
        <taxon>Alteromonadales</taxon>
        <taxon>Shewanellaceae</taxon>
        <taxon>Shewanella</taxon>
    </lineage>
</organism>
<keyword evidence="1" id="KW-1133">Transmembrane helix</keyword>
<sequence length="52" mass="5441">MNDTILNRKGFSFIHLRHLMAAMGPGVLVAAAAIGASNLVASTRAGAEFGWQ</sequence>
<comment type="caution">
    <text evidence="2">The sequence shown here is derived from an EMBL/GenBank/DDBJ whole genome shotgun (WGS) entry which is preliminary data.</text>
</comment>
<keyword evidence="1" id="KW-0812">Transmembrane</keyword>
<evidence type="ECO:0000313" key="3">
    <source>
        <dbReference type="Proteomes" id="UP000606498"/>
    </source>
</evidence>
<keyword evidence="3" id="KW-1185">Reference proteome</keyword>